<accession>A0A2N8PH90</accession>
<keyword evidence="2" id="KW-1185">Reference proteome</keyword>
<organism evidence="1 2">
    <name type="scientific">Streptomyces noursei</name>
    <name type="common">Streptomyces albulus</name>
    <dbReference type="NCBI Taxonomy" id="1971"/>
    <lineage>
        <taxon>Bacteria</taxon>
        <taxon>Bacillati</taxon>
        <taxon>Actinomycetota</taxon>
        <taxon>Actinomycetes</taxon>
        <taxon>Kitasatosporales</taxon>
        <taxon>Streptomycetaceae</taxon>
        <taxon>Streptomyces</taxon>
    </lineage>
</organism>
<comment type="caution">
    <text evidence="1">The sequence shown here is derived from an EMBL/GenBank/DDBJ whole genome shotgun (WGS) entry which is preliminary data.</text>
</comment>
<reference evidence="2" key="1">
    <citation type="submission" date="2015-09" db="EMBL/GenBank/DDBJ databases">
        <authorList>
            <person name="Graham D.E."/>
            <person name="Mahan K.M."/>
            <person name="Klingeman D.M."/>
            <person name="Fida T."/>
            <person name="Giannone R.J."/>
            <person name="Hettich R.L."/>
            <person name="Parry R.J."/>
            <person name="Spain J.C."/>
        </authorList>
    </citation>
    <scope>NUCLEOTIDE SEQUENCE [LARGE SCALE GENOMIC DNA]</scope>
    <source>
        <strain evidence="2">JCM 4701</strain>
    </source>
</reference>
<sequence length="61" mass="6299">MAAAVHRLASVPLLGLACTNTLPNVAGHTITHPWAFPATDAEDRPEMLVGVGSGDMGMSLE</sequence>
<dbReference type="PROSITE" id="PS51257">
    <property type="entry name" value="PROKAR_LIPOPROTEIN"/>
    <property type="match status" value="1"/>
</dbReference>
<evidence type="ECO:0000313" key="1">
    <source>
        <dbReference type="EMBL" id="PNE40414.1"/>
    </source>
</evidence>
<proteinExistence type="predicted"/>
<dbReference type="Proteomes" id="UP000236047">
    <property type="component" value="Unassembled WGS sequence"/>
</dbReference>
<evidence type="ECO:0000313" key="2">
    <source>
        <dbReference type="Proteomes" id="UP000236047"/>
    </source>
</evidence>
<name>A0A2N8PH90_STRNR</name>
<gene>
    <name evidence="1" type="ORF">AOB60_05545</name>
</gene>
<dbReference type="EMBL" id="LJSN01000002">
    <property type="protein sequence ID" value="PNE40414.1"/>
    <property type="molecule type" value="Genomic_DNA"/>
</dbReference>
<dbReference type="AlphaFoldDB" id="A0A2N8PH90"/>
<protein>
    <submittedName>
        <fullName evidence="1">Uncharacterized protein</fullName>
    </submittedName>
</protein>